<evidence type="ECO:0000256" key="5">
    <source>
        <dbReference type="RuleBase" id="RU003345"/>
    </source>
</evidence>
<evidence type="ECO:0000313" key="7">
    <source>
        <dbReference type="EMBL" id="UYG17442.1"/>
    </source>
</evidence>
<dbReference type="InterPro" id="IPR029510">
    <property type="entry name" value="Ald_DH_CS_GLU"/>
</dbReference>
<dbReference type="InterPro" id="IPR016163">
    <property type="entry name" value="Ald_DH_C"/>
</dbReference>
<dbReference type="Gene3D" id="3.40.309.10">
    <property type="entry name" value="Aldehyde Dehydrogenase, Chain A, domain 2"/>
    <property type="match status" value="1"/>
</dbReference>
<sequence length="471" mass="49541">MESMTAASRPLLDIPGTVAALRASFDAGTTLGIDGRLEALAALRRGIVAERSALERALAEDLGKSTQEATVTEIGVVLAEIDHMRRHLRSWLRPGRFGLGAVLAPGSGHVLREPLGTVLVIAPWNYPVNLALSPLVGAIAGGNTALLAPSELAPATSAALARLAARHLDPAWIRVVEGGVEEKTALLAERFDLIFYTGGGRVGRLVAHAAAEHLTPTVLELGGKSPVFVDEGVDLARAARRIVWGKFTNAGQTCTAPDHLMATPATLAALLPHLRAAIEEMYGPDPRTCEEYGRIVGEAQLDRLAGLLDGATAAIGGVDGIDRAARHIPPTVLVDVSFDDPVMDEEIFGPILPLLAVSGPLEAVDRIRAGAKPLTAYVFSDDPRTRRLFATRTSSGSLALGLTLAHVGAVSMPFGGVGESGHGAYHGRASLEAFTHAKPVVSKPLVPDTLRLVYPPVSALRRRLVRRLLGG</sequence>
<dbReference type="Gene3D" id="3.40.605.10">
    <property type="entry name" value="Aldehyde Dehydrogenase, Chain A, domain 1"/>
    <property type="match status" value="1"/>
</dbReference>
<dbReference type="SUPFAM" id="SSF53720">
    <property type="entry name" value="ALDH-like"/>
    <property type="match status" value="1"/>
</dbReference>
<dbReference type="InterPro" id="IPR016160">
    <property type="entry name" value="Ald_DH_CS_CYS"/>
</dbReference>
<dbReference type="InterPro" id="IPR016161">
    <property type="entry name" value="Ald_DH/histidinol_DH"/>
</dbReference>
<dbReference type="Pfam" id="PF00171">
    <property type="entry name" value="Aldedh"/>
    <property type="match status" value="1"/>
</dbReference>
<comment type="similarity">
    <text evidence="1 3 5">Belongs to the aldehyde dehydrogenase family.</text>
</comment>
<evidence type="ECO:0000256" key="1">
    <source>
        <dbReference type="ARBA" id="ARBA00009986"/>
    </source>
</evidence>
<evidence type="ECO:0000256" key="2">
    <source>
        <dbReference type="ARBA" id="ARBA00023002"/>
    </source>
</evidence>
<dbReference type="RefSeq" id="WP_263594651.1">
    <property type="nucleotide sequence ID" value="NZ_CP107020.1"/>
</dbReference>
<reference evidence="7" key="1">
    <citation type="submission" date="2022-10" db="EMBL/GenBank/DDBJ databases">
        <title>Whole-Genome Sequencing of Brachybacterium huguangmaarense BRM-3, Isolated from Betula schmidtii.</title>
        <authorList>
            <person name="Haam D."/>
        </authorList>
    </citation>
    <scope>NUCLEOTIDE SEQUENCE</scope>
    <source>
        <strain evidence="7">BRM-3</strain>
    </source>
</reference>
<dbReference type="EMBL" id="CP107020">
    <property type="protein sequence ID" value="UYG17442.1"/>
    <property type="molecule type" value="Genomic_DNA"/>
</dbReference>
<dbReference type="PANTHER" id="PTHR43570:SF16">
    <property type="entry name" value="ALDEHYDE DEHYDROGENASE TYPE III, ISOFORM Q"/>
    <property type="match status" value="1"/>
</dbReference>
<gene>
    <name evidence="7" type="ORF">BRM3_03150</name>
</gene>
<dbReference type="PROSITE" id="PS00070">
    <property type="entry name" value="ALDEHYDE_DEHYDR_CYS"/>
    <property type="match status" value="1"/>
</dbReference>
<evidence type="ECO:0000259" key="6">
    <source>
        <dbReference type="Pfam" id="PF00171"/>
    </source>
</evidence>
<feature type="active site" evidence="4">
    <location>
        <position position="220"/>
    </location>
</feature>
<evidence type="ECO:0000256" key="3">
    <source>
        <dbReference type="PIRNR" id="PIRNR036492"/>
    </source>
</evidence>
<dbReference type="Proteomes" id="UP001164305">
    <property type="component" value="Chromosome"/>
</dbReference>
<dbReference type="PROSITE" id="PS00687">
    <property type="entry name" value="ALDEHYDE_DEHYDR_GLU"/>
    <property type="match status" value="1"/>
</dbReference>
<proteinExistence type="inferred from homology"/>
<keyword evidence="2 3" id="KW-0560">Oxidoreductase</keyword>
<dbReference type="InterPro" id="IPR012394">
    <property type="entry name" value="Aldehyde_DH_NAD(P)"/>
</dbReference>
<evidence type="ECO:0000313" key="8">
    <source>
        <dbReference type="Proteomes" id="UP001164305"/>
    </source>
</evidence>
<feature type="domain" description="Aldehyde dehydrogenase" evidence="6">
    <location>
        <begin position="18"/>
        <end position="439"/>
    </location>
</feature>
<dbReference type="InterPro" id="IPR016162">
    <property type="entry name" value="Ald_DH_N"/>
</dbReference>
<dbReference type="PANTHER" id="PTHR43570">
    <property type="entry name" value="ALDEHYDE DEHYDROGENASE"/>
    <property type="match status" value="1"/>
</dbReference>
<organism evidence="7 8">
    <name type="scientific">Brachybacterium huguangmaarense</name>
    <dbReference type="NCBI Taxonomy" id="1652028"/>
    <lineage>
        <taxon>Bacteria</taxon>
        <taxon>Bacillati</taxon>
        <taxon>Actinomycetota</taxon>
        <taxon>Actinomycetes</taxon>
        <taxon>Micrococcales</taxon>
        <taxon>Dermabacteraceae</taxon>
        <taxon>Brachybacterium</taxon>
    </lineage>
</organism>
<dbReference type="CDD" id="cd07087">
    <property type="entry name" value="ALDH_F3-13-14_CALDH-like"/>
    <property type="match status" value="1"/>
</dbReference>
<dbReference type="PIRSF" id="PIRSF036492">
    <property type="entry name" value="ALDH"/>
    <property type="match status" value="1"/>
</dbReference>
<keyword evidence="8" id="KW-1185">Reference proteome</keyword>
<protein>
    <recommendedName>
        <fullName evidence="3">Aldehyde dehydrogenase</fullName>
    </recommendedName>
</protein>
<name>A0ABY6G2V1_9MICO</name>
<accession>A0ABY6G2V1</accession>
<evidence type="ECO:0000256" key="4">
    <source>
        <dbReference type="PROSITE-ProRule" id="PRU10007"/>
    </source>
</evidence>
<dbReference type="InterPro" id="IPR015590">
    <property type="entry name" value="Aldehyde_DH_dom"/>
</dbReference>